<dbReference type="PANTHER" id="PTHR46796:SF14">
    <property type="entry name" value="TRANSCRIPTIONAL REGULATORY PROTEIN"/>
    <property type="match status" value="1"/>
</dbReference>
<gene>
    <name evidence="5" type="ORF">F6X51_16585</name>
</gene>
<accession>A0A6N6MM53</accession>
<dbReference type="GO" id="GO:0003700">
    <property type="term" value="F:DNA-binding transcription factor activity"/>
    <property type="evidence" value="ECO:0007669"/>
    <property type="project" value="InterPro"/>
</dbReference>
<reference evidence="5 6" key="1">
    <citation type="submission" date="2019-09" db="EMBL/GenBank/DDBJ databases">
        <title>YIM 132548 draft genome.</title>
        <authorList>
            <person name="Jiang L."/>
        </authorList>
    </citation>
    <scope>NUCLEOTIDE SEQUENCE [LARGE SCALE GENOMIC DNA]</scope>
    <source>
        <strain evidence="5 6">YIM 132548</strain>
    </source>
</reference>
<evidence type="ECO:0000259" key="4">
    <source>
        <dbReference type="PROSITE" id="PS01124"/>
    </source>
</evidence>
<dbReference type="SMART" id="SM00342">
    <property type="entry name" value="HTH_ARAC"/>
    <property type="match status" value="1"/>
</dbReference>
<evidence type="ECO:0000256" key="2">
    <source>
        <dbReference type="ARBA" id="ARBA00023125"/>
    </source>
</evidence>
<dbReference type="InterPro" id="IPR018060">
    <property type="entry name" value="HTH_AraC"/>
</dbReference>
<dbReference type="PRINTS" id="PR00032">
    <property type="entry name" value="HTHARAC"/>
</dbReference>
<dbReference type="InterPro" id="IPR018062">
    <property type="entry name" value="HTH_AraC-typ_CS"/>
</dbReference>
<evidence type="ECO:0000256" key="3">
    <source>
        <dbReference type="ARBA" id="ARBA00023163"/>
    </source>
</evidence>
<dbReference type="EMBL" id="VZZJ01000014">
    <property type="protein sequence ID" value="KAB1072358.1"/>
    <property type="molecule type" value="Genomic_DNA"/>
</dbReference>
<keyword evidence="1" id="KW-0805">Transcription regulation</keyword>
<protein>
    <submittedName>
        <fullName evidence="5">Helix-turn-helix transcriptional regulator</fullName>
    </submittedName>
</protein>
<dbReference type="Proteomes" id="UP000441523">
    <property type="component" value="Unassembled WGS sequence"/>
</dbReference>
<dbReference type="GO" id="GO:0043565">
    <property type="term" value="F:sequence-specific DNA binding"/>
    <property type="evidence" value="ECO:0007669"/>
    <property type="project" value="InterPro"/>
</dbReference>
<dbReference type="SUPFAM" id="SSF46689">
    <property type="entry name" value="Homeodomain-like"/>
    <property type="match status" value="2"/>
</dbReference>
<dbReference type="PROSITE" id="PS00041">
    <property type="entry name" value="HTH_ARAC_FAMILY_1"/>
    <property type="match status" value="1"/>
</dbReference>
<sequence length="287" mass="31823">MGNQRRSTCQVLGRLDHRSQVVIERRINGAGSHPRQAYPCNELIVMLGGRSVVRRSGDGQNERCLARAGTAWTGPVGFMEKAELSDAIACLHVCLPPALIEHSALADYGIDASLIELAFVGGLADPLLLSFAQAFDGVLARPPQPTDQLFIDGLTTALAAHLIANYTIDRWKPPTATQKLDRRRLKRVLDYIDAHFAELIRLDHLADEACLSPFHFARLFREATGVTPHRYVTNRRVHAAREALALDQASLLEIALAYGFGTQDNFIRVFRKSTGLTPGQYRNMFRP</sequence>
<dbReference type="Gene3D" id="1.10.10.60">
    <property type="entry name" value="Homeodomain-like"/>
    <property type="match status" value="2"/>
</dbReference>
<dbReference type="InterPro" id="IPR009057">
    <property type="entry name" value="Homeodomain-like_sf"/>
</dbReference>
<evidence type="ECO:0000256" key="1">
    <source>
        <dbReference type="ARBA" id="ARBA00023015"/>
    </source>
</evidence>
<dbReference type="AlphaFoldDB" id="A0A6N6MM53"/>
<keyword evidence="6" id="KW-1185">Reference proteome</keyword>
<keyword evidence="2" id="KW-0238">DNA-binding</keyword>
<proteinExistence type="predicted"/>
<comment type="caution">
    <text evidence="5">The sequence shown here is derived from an EMBL/GenBank/DDBJ whole genome shotgun (WGS) entry which is preliminary data.</text>
</comment>
<keyword evidence="3" id="KW-0804">Transcription</keyword>
<dbReference type="Pfam" id="PF12833">
    <property type="entry name" value="HTH_18"/>
    <property type="match status" value="1"/>
</dbReference>
<dbReference type="InterPro" id="IPR050204">
    <property type="entry name" value="AraC_XylS_family_regulators"/>
</dbReference>
<dbReference type="InterPro" id="IPR020449">
    <property type="entry name" value="Tscrpt_reg_AraC-type_HTH"/>
</dbReference>
<evidence type="ECO:0000313" key="6">
    <source>
        <dbReference type="Proteomes" id="UP000441523"/>
    </source>
</evidence>
<dbReference type="PANTHER" id="PTHR46796">
    <property type="entry name" value="HTH-TYPE TRANSCRIPTIONAL ACTIVATOR RHAS-RELATED"/>
    <property type="match status" value="1"/>
</dbReference>
<organism evidence="5 6">
    <name type="scientific">Methylobacterium planeticum</name>
    <dbReference type="NCBI Taxonomy" id="2615211"/>
    <lineage>
        <taxon>Bacteria</taxon>
        <taxon>Pseudomonadati</taxon>
        <taxon>Pseudomonadota</taxon>
        <taxon>Alphaproteobacteria</taxon>
        <taxon>Hyphomicrobiales</taxon>
        <taxon>Methylobacteriaceae</taxon>
        <taxon>Methylobacterium</taxon>
    </lineage>
</organism>
<evidence type="ECO:0000313" key="5">
    <source>
        <dbReference type="EMBL" id="KAB1072358.1"/>
    </source>
</evidence>
<feature type="domain" description="HTH araC/xylS-type" evidence="4">
    <location>
        <begin position="186"/>
        <end position="284"/>
    </location>
</feature>
<dbReference type="PROSITE" id="PS01124">
    <property type="entry name" value="HTH_ARAC_FAMILY_2"/>
    <property type="match status" value="1"/>
</dbReference>
<name>A0A6N6MM53_9HYPH</name>